<protein>
    <recommendedName>
        <fullName evidence="4">Fibronectin type III domain-containing protein</fullName>
    </recommendedName>
</protein>
<accession>A0A1H6BB06</accession>
<dbReference type="AlphaFoldDB" id="A0A1H6BB06"/>
<sequence length="736" mass="76426">MKALPIQLRKVCVSLWGPVFLLLIGFPAVCLAAPSAPATIDFAVTNAILASPGATATSPQTTLYWGKATGATGSMTYQVYRSTTSGGPYTEIASSIAAATVTPTYVDVSATAGTTYYYVVTATDTTGQSGYSPEVAVTTAPVPTSVSAAGASEAVTVYWTGTYGINYNVYAASNSSGTWTTVKSNISGTTGAMSYTDKAGPTGLGLQSGQTYYYAVAAVTGTFNLSETDSASVSAAPSGDPLGPTPSVTSMTTSGATATVSLSWPAVPGATAYNIVRSTSTSGPWTCPASNCLLSTPQSGTTYVDSTAASGTIEYYQVLATSNGGTTYGASHTIGVSTTITTASFATTGTGTSNKAAASWSFDLKQDESSSNISTYVANAGGATMFTGVRVSWFPQYPLLLSNTALNPIAQSQLDYEASNAALIEHTTGTFLNFFLSPKTGSLDTAFYDSSTPPAIDVTKWVDAMQLSRDYYQNTYSANSATIAYNGIENEPDNTGCQFTSATFGTILNALDGSWGSAVQEGPDTFRAGDGALWLGASPSSIQAPQPMGGGSLCETSYVPIQSSTPLAITKASTHAIGGTPLADFKTFLTQARDTDGLAIWLPEIHSLAEPMVALNYGTAKGIARAVWWNPITTVRGDFMQISKANNQLFNAISADGLFAVTSGYFNGNSSTLAVFLANTAVDPTTFKIPVYETFTLKCTNRTVYFNGSSTASSTYTMTLPSADNQNAEFEIPVTW</sequence>
<organism evidence="2 3">
    <name type="scientific">Bryocella elongata</name>
    <dbReference type="NCBI Taxonomy" id="863522"/>
    <lineage>
        <taxon>Bacteria</taxon>
        <taxon>Pseudomonadati</taxon>
        <taxon>Acidobacteriota</taxon>
        <taxon>Terriglobia</taxon>
        <taxon>Terriglobales</taxon>
        <taxon>Acidobacteriaceae</taxon>
        <taxon>Bryocella</taxon>
    </lineage>
</organism>
<feature type="signal peptide" evidence="1">
    <location>
        <begin position="1"/>
        <end position="32"/>
    </location>
</feature>
<proteinExistence type="predicted"/>
<name>A0A1H6BB06_9BACT</name>
<dbReference type="EMBL" id="FNVA01000006">
    <property type="protein sequence ID" value="SEG57356.1"/>
    <property type="molecule type" value="Genomic_DNA"/>
</dbReference>
<evidence type="ECO:0000256" key="1">
    <source>
        <dbReference type="SAM" id="SignalP"/>
    </source>
</evidence>
<dbReference type="Proteomes" id="UP000236728">
    <property type="component" value="Unassembled WGS sequence"/>
</dbReference>
<dbReference type="SUPFAM" id="SSF49265">
    <property type="entry name" value="Fibronectin type III"/>
    <property type="match status" value="2"/>
</dbReference>
<reference evidence="2 3" key="1">
    <citation type="submission" date="2016-10" db="EMBL/GenBank/DDBJ databases">
        <authorList>
            <person name="de Groot N.N."/>
        </authorList>
    </citation>
    <scope>NUCLEOTIDE SEQUENCE [LARGE SCALE GENOMIC DNA]</scope>
    <source>
        <strain evidence="2 3">DSM 22489</strain>
    </source>
</reference>
<dbReference type="InterPro" id="IPR036116">
    <property type="entry name" value="FN3_sf"/>
</dbReference>
<evidence type="ECO:0000313" key="2">
    <source>
        <dbReference type="EMBL" id="SEG57356.1"/>
    </source>
</evidence>
<feature type="chain" id="PRO_5009293530" description="Fibronectin type III domain-containing protein" evidence="1">
    <location>
        <begin position="33"/>
        <end position="736"/>
    </location>
</feature>
<evidence type="ECO:0008006" key="4">
    <source>
        <dbReference type="Google" id="ProtNLM"/>
    </source>
</evidence>
<keyword evidence="3" id="KW-1185">Reference proteome</keyword>
<evidence type="ECO:0000313" key="3">
    <source>
        <dbReference type="Proteomes" id="UP000236728"/>
    </source>
</evidence>
<dbReference type="Gene3D" id="2.60.40.10">
    <property type="entry name" value="Immunoglobulins"/>
    <property type="match status" value="3"/>
</dbReference>
<keyword evidence="1" id="KW-0732">Signal</keyword>
<gene>
    <name evidence="2" type="ORF">SAMN05421819_3631</name>
</gene>
<dbReference type="InterPro" id="IPR013783">
    <property type="entry name" value="Ig-like_fold"/>
</dbReference>